<evidence type="ECO:0000313" key="2">
    <source>
        <dbReference type="Proteomes" id="UP000530412"/>
    </source>
</evidence>
<dbReference type="AlphaFoldDB" id="A0AA40SC06"/>
<evidence type="ECO:0000313" key="1">
    <source>
        <dbReference type="EMBL" id="MBA8943508.1"/>
    </source>
</evidence>
<comment type="caution">
    <text evidence="1">The sequence shown here is derived from an EMBL/GenBank/DDBJ whole genome shotgun (WGS) entry which is preliminary data.</text>
</comment>
<organism evidence="1 2">
    <name type="scientific">Streptomyces calvus</name>
    <dbReference type="NCBI Taxonomy" id="67282"/>
    <lineage>
        <taxon>Bacteria</taxon>
        <taxon>Bacillati</taxon>
        <taxon>Actinomycetota</taxon>
        <taxon>Actinomycetes</taxon>
        <taxon>Kitasatosporales</taxon>
        <taxon>Streptomycetaceae</taxon>
        <taxon>Streptomyces</taxon>
    </lineage>
</organism>
<name>A0AA40SC06_9ACTN</name>
<proteinExistence type="predicted"/>
<dbReference type="EMBL" id="JACJIE010000003">
    <property type="protein sequence ID" value="MBA8943508.1"/>
    <property type="molecule type" value="Genomic_DNA"/>
</dbReference>
<reference evidence="1 2" key="1">
    <citation type="submission" date="2020-08" db="EMBL/GenBank/DDBJ databases">
        <title>Genomic Encyclopedia of Type Strains, Phase III (KMG-III): the genomes of soil and plant-associated and newly described type strains.</title>
        <authorList>
            <person name="Whitman W."/>
        </authorList>
    </citation>
    <scope>NUCLEOTIDE SEQUENCE [LARGE SCALE GENOMIC DNA]</scope>
    <source>
        <strain evidence="1 2">CECT 3271</strain>
    </source>
</reference>
<gene>
    <name evidence="1" type="ORF">FHS33_001914</name>
</gene>
<dbReference type="Proteomes" id="UP000530412">
    <property type="component" value="Unassembled WGS sequence"/>
</dbReference>
<accession>A0AA40SC06</accession>
<protein>
    <submittedName>
        <fullName evidence="1">Uncharacterized protein</fullName>
    </submittedName>
</protein>
<sequence>MPRTRVSRATAVASLVGAPALADPADDAGWQ</sequence>